<dbReference type="EMBL" id="JACSGR010000003">
    <property type="protein sequence ID" value="MBH5328950.1"/>
    <property type="molecule type" value="Genomic_DNA"/>
</dbReference>
<dbReference type="PANTHER" id="PTHR43596:SF1">
    <property type="entry name" value="ADP,ATP CARRIER PROTEIN"/>
    <property type="match status" value="1"/>
</dbReference>
<reference evidence="2 3" key="1">
    <citation type="submission" date="2020-09" db="EMBL/GenBank/DDBJ databases">
        <title>Eikenella S3660 sp. nov., isolated from a throat swab.</title>
        <authorList>
            <person name="Buhl M."/>
        </authorList>
    </citation>
    <scope>NUCLEOTIDE SEQUENCE [LARGE SCALE GENOMIC DNA]</scope>
    <source>
        <strain evidence="2 3">S3360</strain>
    </source>
</reference>
<accession>A0ABS0N9I1</accession>
<evidence type="ECO:0000256" key="1">
    <source>
        <dbReference type="SAM" id="Phobius"/>
    </source>
</evidence>
<protein>
    <submittedName>
        <fullName evidence="2">MFS transporter</fullName>
    </submittedName>
</protein>
<dbReference type="PANTHER" id="PTHR43596">
    <property type="entry name" value="ADP,ATP CARRIER PROTEIN"/>
    <property type="match status" value="1"/>
</dbReference>
<feature type="transmembrane region" description="Helical" evidence="1">
    <location>
        <begin position="29"/>
        <end position="47"/>
    </location>
</feature>
<feature type="transmembrane region" description="Helical" evidence="1">
    <location>
        <begin position="387"/>
        <end position="420"/>
    </location>
</feature>
<dbReference type="InterPro" id="IPR036259">
    <property type="entry name" value="MFS_trans_sf"/>
</dbReference>
<feature type="transmembrane region" description="Helical" evidence="1">
    <location>
        <begin position="181"/>
        <end position="199"/>
    </location>
</feature>
<dbReference type="RefSeq" id="WP_197902860.1">
    <property type="nucleotide sequence ID" value="NZ_JACSGR010000003.1"/>
</dbReference>
<organism evidence="2 3">
    <name type="scientific">Eikenella glucosivorans</name>
    <dbReference type="NCBI Taxonomy" id="2766967"/>
    <lineage>
        <taxon>Bacteria</taxon>
        <taxon>Pseudomonadati</taxon>
        <taxon>Pseudomonadota</taxon>
        <taxon>Betaproteobacteria</taxon>
        <taxon>Neisseriales</taxon>
        <taxon>Neisseriaceae</taxon>
        <taxon>Eikenella</taxon>
    </lineage>
</organism>
<comment type="caution">
    <text evidence="2">The sequence shown here is derived from an EMBL/GenBank/DDBJ whole genome shotgun (WGS) entry which is preliminary data.</text>
</comment>
<feature type="transmembrane region" description="Helical" evidence="1">
    <location>
        <begin position="96"/>
        <end position="119"/>
    </location>
</feature>
<proteinExistence type="predicted"/>
<name>A0ABS0N9I1_9NEIS</name>
<feature type="transmembrane region" description="Helical" evidence="1">
    <location>
        <begin position="310"/>
        <end position="338"/>
    </location>
</feature>
<keyword evidence="1" id="KW-1133">Transmembrane helix</keyword>
<dbReference type="SUPFAM" id="SSF103473">
    <property type="entry name" value="MFS general substrate transporter"/>
    <property type="match status" value="1"/>
</dbReference>
<evidence type="ECO:0000313" key="2">
    <source>
        <dbReference type="EMBL" id="MBH5328950.1"/>
    </source>
</evidence>
<gene>
    <name evidence="2" type="ORF">H9Q10_04620</name>
</gene>
<sequence length="427" mass="45936">MPAPSANLSANLSARLRQMLNVRPGEGRPLLLAALYVVSLFLAYYVLRPIRDELGAAGGVEKLPWLFAGTLAAMLLLSPLYAALVRRLPRERFIAAAYRFFMLNLLAFAALMYWGSVAVWTGRAFFIWVSVFNLFVVSVFWSLMADVFDTEQGTRLFGLLAAGATAGGLLGSALVSALSGAAGPYALLLLAAVFLETAVQAAKRLARPSDNTPSQTQRLPENEIGGGIWAGLTHTLKSPYLLGISAFILLYTVTSTLLYFNQAAIVNANFASRAERTAFFANIDLWVNALTLLCQLFLTGRLTQKLGITAVLAVLPLMSLAGFAALAAFPTVAVFVVLQVARRVGNFAFARPSREVLFTRLSREDRYKAKNFIDTVVYRAGDQLGGWGYAALGAAGLGISAVSWAAVPLCAAWLAIALWLGKRARGA</sequence>
<keyword evidence="3" id="KW-1185">Reference proteome</keyword>
<feature type="transmembrane region" description="Helical" evidence="1">
    <location>
        <begin position="125"/>
        <end position="144"/>
    </location>
</feature>
<feature type="transmembrane region" description="Helical" evidence="1">
    <location>
        <begin position="279"/>
        <end position="298"/>
    </location>
</feature>
<keyword evidence="1" id="KW-0812">Transmembrane</keyword>
<keyword evidence="1" id="KW-0472">Membrane</keyword>
<feature type="transmembrane region" description="Helical" evidence="1">
    <location>
        <begin position="156"/>
        <end position="175"/>
    </location>
</feature>
<dbReference type="Proteomes" id="UP000768471">
    <property type="component" value="Unassembled WGS sequence"/>
</dbReference>
<feature type="transmembrane region" description="Helical" evidence="1">
    <location>
        <begin position="240"/>
        <end position="259"/>
    </location>
</feature>
<feature type="transmembrane region" description="Helical" evidence="1">
    <location>
        <begin position="63"/>
        <end position="84"/>
    </location>
</feature>
<evidence type="ECO:0000313" key="3">
    <source>
        <dbReference type="Proteomes" id="UP000768471"/>
    </source>
</evidence>
<dbReference type="Gene3D" id="1.20.1250.20">
    <property type="entry name" value="MFS general substrate transporter like domains"/>
    <property type="match status" value="1"/>
</dbReference>